<evidence type="ECO:0000256" key="2">
    <source>
        <dbReference type="ARBA" id="ARBA00004651"/>
    </source>
</evidence>
<dbReference type="Gene3D" id="3.40.50.2300">
    <property type="match status" value="1"/>
</dbReference>
<dbReference type="InterPro" id="IPR005467">
    <property type="entry name" value="His_kinase_dom"/>
</dbReference>
<evidence type="ECO:0000256" key="4">
    <source>
        <dbReference type="ARBA" id="ARBA00022475"/>
    </source>
</evidence>
<evidence type="ECO:0000256" key="1">
    <source>
        <dbReference type="ARBA" id="ARBA00000085"/>
    </source>
</evidence>
<sequence length="1351" mass="147711">MLDLDESLRALYFAPFPLLVLDHTRCIRMINKPAETVLGTTGPTALGMLFERFIAPSSKQNYTASLNEAAESNRTSRVSAVPSTTRLGIVEADSTVVTVADLAVNAWYPTSEMYDTHLSMGCLKHSSSATFSSMTSSTDLISGSSGDAVGTGTAGRRLQPAHEAFYTVSLTPARSGTSERSDTPEVEQSSSSLRNAIIDALDVACMALSKDGKRIVRNRKADELLSEYVKELAMDNEGFPMRSSASGIRGETTFAWLEKMMTCYVGENWDELLVSECFPIYRAAIKGEHVLPMEIDCVSQVTGRRKRFEVEAKPVRDMGGLGQHVGGMVIFRDMTETKNDLEAEVTALGEQYFKTVADSLPIFVWTTYPDGAVEWFNKQWYDFTGVKSRESLGLAWSSLFHEEDRPATFRAWSHCLRTGERYNVEYRCRRKDGQWRWFLGQAQPMRNSRGEITKWFGTCTDIHDQIEALASSRQSQAQLESVINHAAVTLWAVDQNAIITVAEGPGVRQLRLAPSTPTGSGTEPGSNSLREAARKAQGNASAWGIERDPSTTSMDADNPVHPGYKLERADKSVDLHSESNSSNGTPSHSHRSRGKSMIGRSLYEVWDSPNFRQALRRALDGEEVVEDMELEGRWFRTQYTPLKQLSDGTTRTYNPEMHEEAPINDAPVVGVVGASMEITERRRLESLRPVVGVVGASMDITERRRAEAKLEESRKERIRALASETAAKEASRLKSEFLANMSHEIRTPIAGVIGLAELLLDTTLSREQRDYAENIQRSADALLTVINDVLDFSKIEVGKLDIDNGPFNLNVLTMDMRKMLSFATARKGLELLADCELQYSGTVIGDAGRLRQVLTNLLTNAIKFTSTGSIALKVYALCEDAESIEVRFDVEDTGCGISEKVLQHLFQPFRQADSSTARKFGGSGLGLSISKNLVELMGGKIGLTSKEGVGSVAWFSVPFKKQLAIVSNVTVDEEGASTTSSVTAPASSSDSLSGVSSDPLQRPRKDVWILVAEDNLINQQIAMKTLKMMGFSCKAASNGKEAIKLMNSNPLDLILMDCQMPEMDGYEATMRLRASNSLEIRSVPIIALTASAIRGDKERCLEAGMSDYLSKPVKRPALENMLVRWLFDAGTRQTLSKWAASPTRSSPGIISAERIDFGCSTISSLANGPGTQALTVNLPLPLEHSADEGNAPGTDVSPKTAPQPLANDQKVQGEASELARSSDNTSASSIMTGVSLTNDMELRKANLLANPGLGALPRASAEDTRSYHMQQADHTSYLCSTSALESPSTLMRVDTNLVAEAETSRVRRASREQAGLGRDLAGEFERASSREPEVRLGVALESPLAEVLPPT</sequence>
<feature type="region of interest" description="Disordered" evidence="15">
    <location>
        <begin position="1183"/>
        <end position="1229"/>
    </location>
</feature>
<keyword evidence="13" id="KW-0472">Membrane</keyword>
<comment type="catalytic activity">
    <reaction evidence="1">
        <text>ATP + protein L-histidine = ADP + protein N-phospho-L-histidine.</text>
        <dbReference type="EC" id="2.7.13.3"/>
    </reaction>
</comment>
<dbReference type="InParanoid" id="A0A066VKQ0"/>
<evidence type="ECO:0000256" key="8">
    <source>
        <dbReference type="ARBA" id="ARBA00022741"/>
    </source>
</evidence>
<feature type="modified residue" description="4-aspartylphosphate" evidence="14">
    <location>
        <position position="1057"/>
    </location>
</feature>
<dbReference type="Gene3D" id="3.30.565.10">
    <property type="entry name" value="Histidine kinase-like ATPase, C-terminal domain"/>
    <property type="match status" value="1"/>
</dbReference>
<evidence type="ECO:0000256" key="3">
    <source>
        <dbReference type="ARBA" id="ARBA00012438"/>
    </source>
</evidence>
<accession>A0A066VKQ0</accession>
<dbReference type="Pfam" id="PF00512">
    <property type="entry name" value="HisKA"/>
    <property type="match status" value="1"/>
</dbReference>
<dbReference type="PRINTS" id="PR00344">
    <property type="entry name" value="BCTRLSENSOR"/>
</dbReference>
<dbReference type="InterPro" id="IPR036097">
    <property type="entry name" value="HisK_dim/P_sf"/>
</dbReference>
<dbReference type="InterPro" id="IPR013655">
    <property type="entry name" value="PAS_fold_3"/>
</dbReference>
<dbReference type="Gene3D" id="3.30.450.20">
    <property type="entry name" value="PAS domain"/>
    <property type="match status" value="2"/>
</dbReference>
<dbReference type="SUPFAM" id="SSF55874">
    <property type="entry name" value="ATPase domain of HSP90 chaperone/DNA topoisomerase II/histidine kinase"/>
    <property type="match status" value="1"/>
</dbReference>
<name>A0A066VKQ0_TILAU</name>
<feature type="domain" description="Histidine kinase" evidence="16">
    <location>
        <begin position="740"/>
        <end position="961"/>
    </location>
</feature>
<keyword evidence="21" id="KW-1185">Reference proteome</keyword>
<dbReference type="GeneID" id="25266100"/>
<feature type="compositionally biased region" description="Polar residues" evidence="15">
    <location>
        <begin position="1219"/>
        <end position="1229"/>
    </location>
</feature>
<keyword evidence="8" id="KW-0547">Nucleotide-binding</keyword>
<dbReference type="InterPro" id="IPR036890">
    <property type="entry name" value="HATPase_C_sf"/>
</dbReference>
<keyword evidence="9" id="KW-0418">Kinase</keyword>
<evidence type="ECO:0000256" key="12">
    <source>
        <dbReference type="ARBA" id="ARBA00023012"/>
    </source>
</evidence>
<dbReference type="SMART" id="SM00086">
    <property type="entry name" value="PAC"/>
    <property type="match status" value="2"/>
</dbReference>
<dbReference type="PROSITE" id="PS50110">
    <property type="entry name" value="RESPONSE_REGULATORY"/>
    <property type="match status" value="1"/>
</dbReference>
<dbReference type="PROSITE" id="PS50112">
    <property type="entry name" value="PAS"/>
    <property type="match status" value="1"/>
</dbReference>
<dbReference type="CDD" id="cd17546">
    <property type="entry name" value="REC_hyHK_CKI1_RcsC-like"/>
    <property type="match status" value="1"/>
</dbReference>
<dbReference type="InterPro" id="IPR001789">
    <property type="entry name" value="Sig_transdc_resp-reg_receiver"/>
</dbReference>
<dbReference type="EMBL" id="JMSN01000071">
    <property type="protein sequence ID" value="KDN42312.1"/>
    <property type="molecule type" value="Genomic_DNA"/>
</dbReference>
<keyword evidence="11" id="KW-1133">Transmembrane helix</keyword>
<dbReference type="FunFam" id="3.30.450.20:FF:000099">
    <property type="entry name" value="Sensory box sensor histidine kinase"/>
    <property type="match status" value="1"/>
</dbReference>
<evidence type="ECO:0000313" key="21">
    <source>
        <dbReference type="Proteomes" id="UP000027361"/>
    </source>
</evidence>
<gene>
    <name evidence="20" type="ORF">K437DRAFT_269450</name>
</gene>
<dbReference type="Pfam" id="PF00072">
    <property type="entry name" value="Response_reg"/>
    <property type="match status" value="1"/>
</dbReference>
<evidence type="ECO:0000256" key="9">
    <source>
        <dbReference type="ARBA" id="ARBA00022777"/>
    </source>
</evidence>
<dbReference type="InterPro" id="IPR000014">
    <property type="entry name" value="PAS"/>
</dbReference>
<evidence type="ECO:0000256" key="13">
    <source>
        <dbReference type="ARBA" id="ARBA00023136"/>
    </source>
</evidence>
<dbReference type="STRING" id="1037660.A0A066VKQ0"/>
<dbReference type="FunFam" id="1.10.287.130:FF:000003">
    <property type="entry name" value="Histidine kinase"/>
    <property type="match status" value="1"/>
</dbReference>
<dbReference type="Gene3D" id="1.10.287.130">
    <property type="match status" value="1"/>
</dbReference>
<feature type="region of interest" description="Disordered" evidence="15">
    <location>
        <begin position="170"/>
        <end position="191"/>
    </location>
</feature>
<feature type="region of interest" description="Disordered" evidence="15">
    <location>
        <begin position="510"/>
        <end position="595"/>
    </location>
</feature>
<dbReference type="SMART" id="SM00388">
    <property type="entry name" value="HisKA"/>
    <property type="match status" value="1"/>
</dbReference>
<dbReference type="EC" id="2.7.13.3" evidence="3"/>
<dbReference type="GO" id="GO:0005524">
    <property type="term" value="F:ATP binding"/>
    <property type="evidence" value="ECO:0007669"/>
    <property type="project" value="UniProtKB-KW"/>
</dbReference>
<comment type="subcellular location">
    <subcellularLocation>
        <location evidence="2">Cell membrane</location>
        <topology evidence="2">Multi-pass membrane protein</topology>
    </subcellularLocation>
</comment>
<keyword evidence="10" id="KW-0067">ATP-binding</keyword>
<dbReference type="Pfam" id="PF08447">
    <property type="entry name" value="PAS_3"/>
    <property type="match status" value="1"/>
</dbReference>
<evidence type="ECO:0000256" key="11">
    <source>
        <dbReference type="ARBA" id="ARBA00022989"/>
    </source>
</evidence>
<proteinExistence type="predicted"/>
<dbReference type="SUPFAM" id="SSF47384">
    <property type="entry name" value="Homodimeric domain of signal transducing histidine kinase"/>
    <property type="match status" value="1"/>
</dbReference>
<dbReference type="SMART" id="SM00091">
    <property type="entry name" value="PAS"/>
    <property type="match status" value="3"/>
</dbReference>
<evidence type="ECO:0000256" key="5">
    <source>
        <dbReference type="ARBA" id="ARBA00022553"/>
    </source>
</evidence>
<reference evidence="20 21" key="1">
    <citation type="submission" date="2014-05" db="EMBL/GenBank/DDBJ databases">
        <title>Draft genome sequence of a rare smut relative, Tilletiaria anomala UBC 951.</title>
        <authorList>
            <consortium name="DOE Joint Genome Institute"/>
            <person name="Toome M."/>
            <person name="Kuo A."/>
            <person name="Henrissat B."/>
            <person name="Lipzen A."/>
            <person name="Tritt A."/>
            <person name="Yoshinaga Y."/>
            <person name="Zane M."/>
            <person name="Barry K."/>
            <person name="Grigoriev I.V."/>
            <person name="Spatafora J.W."/>
            <person name="Aimea M.C."/>
        </authorList>
    </citation>
    <scope>NUCLEOTIDE SEQUENCE [LARGE SCALE GENOMIC DNA]</scope>
    <source>
        <strain evidence="20 21">UBC 951</strain>
    </source>
</reference>
<dbReference type="InterPro" id="IPR004358">
    <property type="entry name" value="Sig_transdc_His_kin-like_C"/>
</dbReference>
<feature type="region of interest" description="Disordered" evidence="15">
    <location>
        <begin position="976"/>
        <end position="1000"/>
    </location>
</feature>
<dbReference type="RefSeq" id="XP_013242021.1">
    <property type="nucleotide sequence ID" value="XM_013386567.1"/>
</dbReference>
<dbReference type="GO" id="GO:0005886">
    <property type="term" value="C:plasma membrane"/>
    <property type="evidence" value="ECO:0007669"/>
    <property type="project" value="UniProtKB-SubCell"/>
</dbReference>
<organism evidence="20 21">
    <name type="scientific">Tilletiaria anomala (strain ATCC 24038 / CBS 436.72 / UBC 951)</name>
    <dbReference type="NCBI Taxonomy" id="1037660"/>
    <lineage>
        <taxon>Eukaryota</taxon>
        <taxon>Fungi</taxon>
        <taxon>Dikarya</taxon>
        <taxon>Basidiomycota</taxon>
        <taxon>Ustilaginomycotina</taxon>
        <taxon>Exobasidiomycetes</taxon>
        <taxon>Georgefischeriales</taxon>
        <taxon>Tilletiariaceae</taxon>
        <taxon>Tilletiaria</taxon>
    </lineage>
</organism>
<dbReference type="CDD" id="cd16922">
    <property type="entry name" value="HATPase_EvgS-ArcB-TorS-like"/>
    <property type="match status" value="1"/>
</dbReference>
<dbReference type="CDD" id="cd00130">
    <property type="entry name" value="PAS"/>
    <property type="match status" value="1"/>
</dbReference>
<dbReference type="HOGENOM" id="CLU_002476_1_0_1"/>
<feature type="domain" description="PAC" evidence="19">
    <location>
        <begin position="422"/>
        <end position="474"/>
    </location>
</feature>
<evidence type="ECO:0000259" key="16">
    <source>
        <dbReference type="PROSITE" id="PS50109"/>
    </source>
</evidence>
<evidence type="ECO:0000259" key="17">
    <source>
        <dbReference type="PROSITE" id="PS50110"/>
    </source>
</evidence>
<feature type="domain" description="PAS" evidence="18">
    <location>
        <begin position="349"/>
        <end position="419"/>
    </location>
</feature>
<dbReference type="SMART" id="SM00387">
    <property type="entry name" value="HATPase_c"/>
    <property type="match status" value="1"/>
</dbReference>
<evidence type="ECO:0000259" key="18">
    <source>
        <dbReference type="PROSITE" id="PS50112"/>
    </source>
</evidence>
<evidence type="ECO:0000256" key="10">
    <source>
        <dbReference type="ARBA" id="ARBA00022840"/>
    </source>
</evidence>
<dbReference type="InterPro" id="IPR003661">
    <property type="entry name" value="HisK_dim/P_dom"/>
</dbReference>
<keyword evidence="12" id="KW-0902">Two-component regulatory system</keyword>
<dbReference type="Proteomes" id="UP000027361">
    <property type="component" value="Unassembled WGS sequence"/>
</dbReference>
<protein>
    <recommendedName>
        <fullName evidence="3">histidine kinase</fullName>
        <ecNumber evidence="3">2.7.13.3</ecNumber>
    </recommendedName>
</protein>
<evidence type="ECO:0000256" key="6">
    <source>
        <dbReference type="ARBA" id="ARBA00022679"/>
    </source>
</evidence>
<dbReference type="PROSITE" id="PS50113">
    <property type="entry name" value="PAC"/>
    <property type="match status" value="1"/>
</dbReference>
<dbReference type="InterPro" id="IPR011006">
    <property type="entry name" value="CheY-like_superfamily"/>
</dbReference>
<evidence type="ECO:0000256" key="14">
    <source>
        <dbReference type="PROSITE-ProRule" id="PRU00169"/>
    </source>
</evidence>
<dbReference type="InterPro" id="IPR000700">
    <property type="entry name" value="PAS-assoc_C"/>
</dbReference>
<keyword evidence="4" id="KW-1003">Cell membrane</keyword>
<dbReference type="SUPFAM" id="SSF52172">
    <property type="entry name" value="CheY-like"/>
    <property type="match status" value="1"/>
</dbReference>
<feature type="domain" description="Response regulatory" evidence="17">
    <location>
        <begin position="1008"/>
        <end position="1126"/>
    </location>
</feature>
<comment type="caution">
    <text evidence="20">The sequence shown here is derived from an EMBL/GenBank/DDBJ whole genome shotgun (WGS) entry which is preliminary data.</text>
</comment>
<evidence type="ECO:0000259" key="19">
    <source>
        <dbReference type="PROSITE" id="PS50113"/>
    </source>
</evidence>
<dbReference type="PANTHER" id="PTHR45339:SF1">
    <property type="entry name" value="HYBRID SIGNAL TRANSDUCTION HISTIDINE KINASE J"/>
    <property type="match status" value="1"/>
</dbReference>
<dbReference type="SUPFAM" id="SSF55785">
    <property type="entry name" value="PYP-like sensor domain (PAS domain)"/>
    <property type="match status" value="2"/>
</dbReference>
<feature type="compositionally biased region" description="Basic and acidic residues" evidence="15">
    <location>
        <begin position="564"/>
        <end position="577"/>
    </location>
</feature>
<dbReference type="NCBIfam" id="TIGR00229">
    <property type="entry name" value="sensory_box"/>
    <property type="match status" value="1"/>
</dbReference>
<evidence type="ECO:0000256" key="15">
    <source>
        <dbReference type="SAM" id="MobiDB-lite"/>
    </source>
</evidence>
<dbReference type="InterPro" id="IPR001610">
    <property type="entry name" value="PAC"/>
</dbReference>
<dbReference type="SMART" id="SM00448">
    <property type="entry name" value="REC"/>
    <property type="match status" value="1"/>
</dbReference>
<feature type="compositionally biased region" description="Polar residues" evidence="15">
    <location>
        <begin position="578"/>
        <end position="587"/>
    </location>
</feature>
<keyword evidence="5 14" id="KW-0597">Phosphoprotein</keyword>
<dbReference type="PANTHER" id="PTHR45339">
    <property type="entry name" value="HYBRID SIGNAL TRANSDUCTION HISTIDINE KINASE J"/>
    <property type="match status" value="1"/>
</dbReference>
<dbReference type="Pfam" id="PF02518">
    <property type="entry name" value="HATPase_c"/>
    <property type="match status" value="1"/>
</dbReference>
<dbReference type="FunFam" id="3.30.565.10:FF:000010">
    <property type="entry name" value="Sensor histidine kinase RcsC"/>
    <property type="match status" value="1"/>
</dbReference>
<keyword evidence="6" id="KW-0808">Transferase</keyword>
<dbReference type="OrthoDB" id="10266508at2759"/>
<dbReference type="InterPro" id="IPR035965">
    <property type="entry name" value="PAS-like_dom_sf"/>
</dbReference>
<dbReference type="OMA" id="RWFRTQY"/>
<dbReference type="GO" id="GO:0000155">
    <property type="term" value="F:phosphorelay sensor kinase activity"/>
    <property type="evidence" value="ECO:0007669"/>
    <property type="project" value="InterPro"/>
</dbReference>
<dbReference type="PROSITE" id="PS50109">
    <property type="entry name" value="HIS_KIN"/>
    <property type="match status" value="1"/>
</dbReference>
<dbReference type="InterPro" id="IPR003594">
    <property type="entry name" value="HATPase_dom"/>
</dbReference>
<evidence type="ECO:0000256" key="7">
    <source>
        <dbReference type="ARBA" id="ARBA00022692"/>
    </source>
</evidence>
<dbReference type="CDD" id="cd00082">
    <property type="entry name" value="HisKA"/>
    <property type="match status" value="1"/>
</dbReference>
<keyword evidence="7" id="KW-0812">Transmembrane</keyword>
<evidence type="ECO:0000313" key="20">
    <source>
        <dbReference type="EMBL" id="KDN42312.1"/>
    </source>
</evidence>
<feature type="compositionally biased region" description="Polar residues" evidence="15">
    <location>
        <begin position="515"/>
        <end position="529"/>
    </location>
</feature>